<feature type="transmembrane region" description="Helical" evidence="14">
    <location>
        <begin position="436"/>
        <end position="456"/>
    </location>
</feature>
<feature type="transmembrane region" description="Helical" evidence="14">
    <location>
        <begin position="46"/>
        <end position="67"/>
    </location>
</feature>
<evidence type="ECO:0000256" key="3">
    <source>
        <dbReference type="ARBA" id="ARBA00022448"/>
    </source>
</evidence>
<evidence type="ECO:0000313" key="15">
    <source>
        <dbReference type="EMBL" id="EYF02499.1"/>
    </source>
</evidence>
<feature type="transmembrane region" description="Helical" evidence="14">
    <location>
        <begin position="163"/>
        <end position="183"/>
    </location>
</feature>
<evidence type="ECO:0000256" key="14">
    <source>
        <dbReference type="SAM" id="Phobius"/>
    </source>
</evidence>
<feature type="transmembrane region" description="Helical" evidence="14">
    <location>
        <begin position="354"/>
        <end position="373"/>
    </location>
</feature>
<feature type="transmembrane region" description="Helical" evidence="14">
    <location>
        <begin position="123"/>
        <end position="143"/>
    </location>
</feature>
<evidence type="ECO:0000256" key="12">
    <source>
        <dbReference type="ARBA" id="ARBA00033708"/>
    </source>
</evidence>
<protein>
    <recommendedName>
        <fullName evidence="17">Sodium:solute symporter family protein</fullName>
    </recommendedName>
</protein>
<evidence type="ECO:0000256" key="6">
    <source>
        <dbReference type="ARBA" id="ARBA00022847"/>
    </source>
</evidence>
<dbReference type="PANTHER" id="PTHR48086">
    <property type="entry name" value="SODIUM/PROLINE SYMPORTER-RELATED"/>
    <property type="match status" value="1"/>
</dbReference>
<evidence type="ECO:0000256" key="5">
    <source>
        <dbReference type="ARBA" id="ARBA00022692"/>
    </source>
</evidence>
<keyword evidence="4" id="KW-1003">Cell membrane</keyword>
<feature type="transmembrane region" description="Helical" evidence="14">
    <location>
        <begin position="406"/>
        <end position="430"/>
    </location>
</feature>
<keyword evidence="10 14" id="KW-0472">Membrane</keyword>
<feature type="transmembrane region" description="Helical" evidence="14">
    <location>
        <begin position="259"/>
        <end position="281"/>
    </location>
</feature>
<keyword evidence="6" id="KW-0769">Symport</keyword>
<accession>A0A017SZU6</accession>
<evidence type="ECO:0000313" key="16">
    <source>
        <dbReference type="Proteomes" id="UP000019678"/>
    </source>
</evidence>
<evidence type="ECO:0000256" key="8">
    <source>
        <dbReference type="ARBA" id="ARBA00023053"/>
    </source>
</evidence>
<dbReference type="STRING" id="1192034.CAP_7121"/>
<proteinExistence type="inferred from homology"/>
<dbReference type="AlphaFoldDB" id="A0A017SZU6"/>
<evidence type="ECO:0000256" key="4">
    <source>
        <dbReference type="ARBA" id="ARBA00022475"/>
    </source>
</evidence>
<keyword evidence="11" id="KW-0739">Sodium transport</keyword>
<keyword evidence="8" id="KW-0915">Sodium</keyword>
<evidence type="ECO:0008006" key="17">
    <source>
        <dbReference type="Google" id="ProtNLM"/>
    </source>
</evidence>
<evidence type="ECO:0000256" key="13">
    <source>
        <dbReference type="RuleBase" id="RU362091"/>
    </source>
</evidence>
<dbReference type="InterPro" id="IPR038377">
    <property type="entry name" value="Na/Glc_symporter_sf"/>
</dbReference>
<feature type="transmembrane region" description="Helical" evidence="14">
    <location>
        <begin position="304"/>
        <end position="333"/>
    </location>
</feature>
<name>A0A017SZU6_9BACT</name>
<comment type="subcellular location">
    <subcellularLocation>
        <location evidence="1">Cell membrane</location>
        <topology evidence="1">Multi-pass membrane protein</topology>
    </subcellularLocation>
</comment>
<comment type="similarity">
    <text evidence="2 13">Belongs to the sodium:solute symporter (SSF) (TC 2.A.21) family.</text>
</comment>
<feature type="transmembrane region" description="Helical" evidence="14">
    <location>
        <begin position="190"/>
        <end position="208"/>
    </location>
</feature>
<feature type="transmembrane region" description="Helical" evidence="14">
    <location>
        <begin position="379"/>
        <end position="399"/>
    </location>
</feature>
<keyword evidence="16" id="KW-1185">Reference proteome</keyword>
<dbReference type="OrthoDB" id="9789704at2"/>
<dbReference type="RefSeq" id="WP_044247503.1">
    <property type="nucleotide sequence ID" value="NZ_ASRX01000060.1"/>
</dbReference>
<keyword evidence="5 14" id="KW-0812">Transmembrane</keyword>
<evidence type="ECO:0000256" key="9">
    <source>
        <dbReference type="ARBA" id="ARBA00023065"/>
    </source>
</evidence>
<feature type="transmembrane region" description="Helical" evidence="14">
    <location>
        <begin position="6"/>
        <end position="26"/>
    </location>
</feature>
<evidence type="ECO:0000256" key="10">
    <source>
        <dbReference type="ARBA" id="ARBA00023136"/>
    </source>
</evidence>
<dbReference type="eggNOG" id="COG0591">
    <property type="taxonomic scope" value="Bacteria"/>
</dbReference>
<evidence type="ECO:0000256" key="11">
    <source>
        <dbReference type="ARBA" id="ARBA00023201"/>
    </source>
</evidence>
<organism evidence="15 16">
    <name type="scientific">Chondromyces apiculatus DSM 436</name>
    <dbReference type="NCBI Taxonomy" id="1192034"/>
    <lineage>
        <taxon>Bacteria</taxon>
        <taxon>Pseudomonadati</taxon>
        <taxon>Myxococcota</taxon>
        <taxon>Polyangia</taxon>
        <taxon>Polyangiales</taxon>
        <taxon>Polyangiaceae</taxon>
        <taxon>Chondromyces</taxon>
    </lineage>
</organism>
<evidence type="ECO:0000256" key="1">
    <source>
        <dbReference type="ARBA" id="ARBA00004651"/>
    </source>
</evidence>
<dbReference type="GO" id="GO:0005886">
    <property type="term" value="C:plasma membrane"/>
    <property type="evidence" value="ECO:0007669"/>
    <property type="project" value="UniProtKB-SubCell"/>
</dbReference>
<sequence>MTGTRIATGLALGAYFLALLGVGALAARRMKSFRDYITGGGSIPAWMLAVSFMANFVSANSFVGHAAKSYEVGPAFCLVGAFLVAACALSFHVFAPRFADFAREHGTTTLPDFFERRFGSRPLAVLVHWVVVAATLIYILAVVRSTALVAAAGLGLGYPTALGLIYVITVAYCVLGGLWADVFTDVIQSVVLVGGAIALFVAVLVASPDPAAGPPPPLRPMPLGALLAIGLSGSVKLLVDPKQVLVFFAFGDGQAARRFRWLAPLSLLLVLGCLFPVGYLARGLTPAPSEVDALVPTLVFEHHLLGAGFGVLFFIAIFAASMSSLDSALLVVASCLEKHVAAPLARTAPSATRARVLLLAVSTVVLLMSFWPLGGVVELATLSGALLGAALLPTICVGLTRLEVPASAALASVLAGLVGALGGKLLPAALGIRSPWLQDVFVGIAASTLVLIPWLLTRPRAA</sequence>
<dbReference type="Pfam" id="PF00474">
    <property type="entry name" value="SSF"/>
    <property type="match status" value="1"/>
</dbReference>
<gene>
    <name evidence="15" type="ORF">CAP_7121</name>
</gene>
<feature type="transmembrane region" description="Helical" evidence="14">
    <location>
        <begin position="220"/>
        <end position="239"/>
    </location>
</feature>
<comment type="catalytic activity">
    <reaction evidence="12">
        <text>L-proline(in) + Na(+)(in) = L-proline(out) + Na(+)(out)</text>
        <dbReference type="Rhea" id="RHEA:28967"/>
        <dbReference type="ChEBI" id="CHEBI:29101"/>
        <dbReference type="ChEBI" id="CHEBI:60039"/>
    </reaction>
</comment>
<feature type="transmembrane region" description="Helical" evidence="14">
    <location>
        <begin position="73"/>
        <end position="95"/>
    </location>
</feature>
<dbReference type="Gene3D" id="1.20.1730.10">
    <property type="entry name" value="Sodium/glucose cotransporter"/>
    <property type="match status" value="1"/>
</dbReference>
<reference evidence="15 16" key="1">
    <citation type="submission" date="2013-05" db="EMBL/GenBank/DDBJ databases">
        <title>Genome assembly of Chondromyces apiculatus DSM 436.</title>
        <authorList>
            <person name="Sharma G."/>
            <person name="Khatri I."/>
            <person name="Kaur C."/>
            <person name="Mayilraj S."/>
            <person name="Subramanian S."/>
        </authorList>
    </citation>
    <scope>NUCLEOTIDE SEQUENCE [LARGE SCALE GENOMIC DNA]</scope>
    <source>
        <strain evidence="15 16">DSM 436</strain>
    </source>
</reference>
<dbReference type="InterPro" id="IPR050277">
    <property type="entry name" value="Sodium:Solute_Symporter"/>
</dbReference>
<comment type="caution">
    <text evidence="15">The sequence shown here is derived from an EMBL/GenBank/DDBJ whole genome shotgun (WGS) entry which is preliminary data.</text>
</comment>
<keyword evidence="3" id="KW-0813">Transport</keyword>
<keyword evidence="9" id="KW-0406">Ion transport</keyword>
<dbReference type="InterPro" id="IPR001734">
    <property type="entry name" value="Na/solute_symporter"/>
</dbReference>
<dbReference type="GO" id="GO:0006814">
    <property type="term" value="P:sodium ion transport"/>
    <property type="evidence" value="ECO:0007669"/>
    <property type="project" value="UniProtKB-KW"/>
</dbReference>
<dbReference type="GO" id="GO:0015293">
    <property type="term" value="F:symporter activity"/>
    <property type="evidence" value="ECO:0007669"/>
    <property type="project" value="UniProtKB-KW"/>
</dbReference>
<dbReference type="PANTHER" id="PTHR48086:SF3">
    <property type="entry name" value="SODIUM_PROLINE SYMPORTER"/>
    <property type="match status" value="1"/>
</dbReference>
<dbReference type="PROSITE" id="PS50283">
    <property type="entry name" value="NA_SOLUT_SYMP_3"/>
    <property type="match status" value="1"/>
</dbReference>
<dbReference type="EMBL" id="ASRX01000060">
    <property type="protein sequence ID" value="EYF02499.1"/>
    <property type="molecule type" value="Genomic_DNA"/>
</dbReference>
<dbReference type="Proteomes" id="UP000019678">
    <property type="component" value="Unassembled WGS sequence"/>
</dbReference>
<evidence type="ECO:0000256" key="7">
    <source>
        <dbReference type="ARBA" id="ARBA00022989"/>
    </source>
</evidence>
<evidence type="ECO:0000256" key="2">
    <source>
        <dbReference type="ARBA" id="ARBA00006434"/>
    </source>
</evidence>
<keyword evidence="7 14" id="KW-1133">Transmembrane helix</keyword>